<dbReference type="InterPro" id="IPR027470">
    <property type="entry name" value="Cation_efflux_CTD"/>
</dbReference>
<dbReference type="Pfam" id="PF01545">
    <property type="entry name" value="Cation_efflux"/>
    <property type="match status" value="1"/>
</dbReference>
<dbReference type="InterPro" id="IPR050291">
    <property type="entry name" value="CDF_Transporter"/>
</dbReference>
<keyword evidence="5 9" id="KW-0812">Transmembrane</keyword>
<keyword evidence="6" id="KW-0862">Zinc</keyword>
<keyword evidence="7 9" id="KW-1133">Transmembrane helix</keyword>
<evidence type="ECO:0000256" key="8">
    <source>
        <dbReference type="ARBA" id="ARBA00023136"/>
    </source>
</evidence>
<evidence type="ECO:0000256" key="5">
    <source>
        <dbReference type="ARBA" id="ARBA00022692"/>
    </source>
</evidence>
<dbReference type="SUPFAM" id="SSF160240">
    <property type="entry name" value="Cation efflux protein cytoplasmic domain-like"/>
    <property type="match status" value="1"/>
</dbReference>
<evidence type="ECO:0000256" key="7">
    <source>
        <dbReference type="ARBA" id="ARBA00022989"/>
    </source>
</evidence>
<keyword evidence="13" id="KW-1185">Reference proteome</keyword>
<feature type="transmembrane region" description="Helical" evidence="9">
    <location>
        <begin position="118"/>
        <end position="136"/>
    </location>
</feature>
<keyword evidence="8 9" id="KW-0472">Membrane</keyword>
<dbReference type="InterPro" id="IPR058533">
    <property type="entry name" value="Cation_efflux_TM"/>
</dbReference>
<evidence type="ECO:0000259" key="11">
    <source>
        <dbReference type="Pfam" id="PF16916"/>
    </source>
</evidence>
<keyword evidence="3" id="KW-0813">Transport</keyword>
<dbReference type="EMBL" id="NRSH01000114">
    <property type="protein sequence ID" value="MBK1727217.1"/>
    <property type="molecule type" value="Genomic_DNA"/>
</dbReference>
<organism evidence="12 13">
    <name type="scientific">Halorhodospira neutriphila</name>
    <dbReference type="NCBI Taxonomy" id="168379"/>
    <lineage>
        <taxon>Bacteria</taxon>
        <taxon>Pseudomonadati</taxon>
        <taxon>Pseudomonadota</taxon>
        <taxon>Gammaproteobacteria</taxon>
        <taxon>Chromatiales</taxon>
        <taxon>Ectothiorhodospiraceae</taxon>
        <taxon>Halorhodospira</taxon>
    </lineage>
</organism>
<evidence type="ECO:0000313" key="13">
    <source>
        <dbReference type="Proteomes" id="UP000738126"/>
    </source>
</evidence>
<dbReference type="InterPro" id="IPR002524">
    <property type="entry name" value="Cation_efflux"/>
</dbReference>
<evidence type="ECO:0000256" key="3">
    <source>
        <dbReference type="ARBA" id="ARBA00022448"/>
    </source>
</evidence>
<evidence type="ECO:0000259" key="10">
    <source>
        <dbReference type="Pfam" id="PF01545"/>
    </source>
</evidence>
<dbReference type="Pfam" id="PF16916">
    <property type="entry name" value="ZT_dimer"/>
    <property type="match status" value="1"/>
</dbReference>
<comment type="caution">
    <text evidence="12">The sequence shown here is derived from an EMBL/GenBank/DDBJ whole genome shotgun (WGS) entry which is preliminary data.</text>
</comment>
<dbReference type="InterPro" id="IPR027469">
    <property type="entry name" value="Cation_efflux_TMD_sf"/>
</dbReference>
<feature type="transmembrane region" description="Helical" evidence="9">
    <location>
        <begin position="88"/>
        <end position="106"/>
    </location>
</feature>
<accession>A0ABS1E7N7</accession>
<keyword evidence="4" id="KW-0410">Iron transport</keyword>
<name>A0ABS1E7N7_9GAMM</name>
<keyword evidence="6" id="KW-0406">Ion transport</keyword>
<feature type="domain" description="Cation efflux protein cytoplasmic" evidence="11">
    <location>
        <begin position="222"/>
        <end position="296"/>
    </location>
</feature>
<feature type="domain" description="Cation efflux protein transmembrane" evidence="10">
    <location>
        <begin position="22"/>
        <end position="215"/>
    </location>
</feature>
<protein>
    <submittedName>
        <fullName evidence="12">Cation transporter</fullName>
    </submittedName>
</protein>
<keyword evidence="4" id="KW-0408">Iron</keyword>
<gene>
    <name evidence="12" type="ORF">CKO13_09345</name>
</gene>
<comment type="subcellular location">
    <subcellularLocation>
        <location evidence="1">Membrane</location>
        <topology evidence="1">Multi-pass membrane protein</topology>
    </subcellularLocation>
</comment>
<evidence type="ECO:0000256" key="6">
    <source>
        <dbReference type="ARBA" id="ARBA00022906"/>
    </source>
</evidence>
<dbReference type="Gene3D" id="3.30.70.1350">
    <property type="entry name" value="Cation efflux protein, cytoplasmic domain"/>
    <property type="match status" value="1"/>
</dbReference>
<keyword evidence="6" id="KW-0864">Zinc transport</keyword>
<sequence length="387" mass="41346">MSVAADADAAALAAAKRRVTLVGGAINLALGAGKIGLGVVGHSQALVVDGVHSLSDLLSDALVLVAASYGSQRADHDHPYGHARIETVATAGVGAVLLLVAAGFIYDAVQRLLLDPGALWVPGWLALAAALGSLAVKEGLYHYTRRVARQARSDLIHANAWHHRSDALSSLVVLGGITGVLLGLPWLDAVAAVVVALMLAHAGLHFAWHSVRELIDTGLEPRRVAEIEGMIEQIDDVREVHGLRSRRMGPDALVDLHIVVDPRLSVSEGHRVSEAVRRRVIGEIPEVSEVLVHVDHEDPRWDEATAALPLRRRIEADLAAQWAGLEGAERVERVDCHYLAGGLEVELHLPWAPEADPEAERARIEALAQAAEALAYVAACRVHFIGR</sequence>
<dbReference type="InterPro" id="IPR036837">
    <property type="entry name" value="Cation_efflux_CTD_sf"/>
</dbReference>
<evidence type="ECO:0000313" key="12">
    <source>
        <dbReference type="EMBL" id="MBK1727217.1"/>
    </source>
</evidence>
<feature type="transmembrane region" description="Helical" evidence="9">
    <location>
        <begin position="167"/>
        <end position="184"/>
    </location>
</feature>
<evidence type="ECO:0000256" key="2">
    <source>
        <dbReference type="ARBA" id="ARBA00010212"/>
    </source>
</evidence>
<dbReference type="Gene3D" id="1.20.1510.10">
    <property type="entry name" value="Cation efflux protein transmembrane domain"/>
    <property type="match status" value="1"/>
</dbReference>
<evidence type="ECO:0000256" key="1">
    <source>
        <dbReference type="ARBA" id="ARBA00004141"/>
    </source>
</evidence>
<evidence type="ECO:0000256" key="4">
    <source>
        <dbReference type="ARBA" id="ARBA00022496"/>
    </source>
</evidence>
<dbReference type="RefSeq" id="WP_338034625.1">
    <property type="nucleotide sequence ID" value="NZ_NRSH01000114.1"/>
</dbReference>
<dbReference type="Proteomes" id="UP000738126">
    <property type="component" value="Unassembled WGS sequence"/>
</dbReference>
<evidence type="ECO:0000256" key="9">
    <source>
        <dbReference type="SAM" id="Phobius"/>
    </source>
</evidence>
<proteinExistence type="inferred from homology"/>
<reference evidence="12 13" key="1">
    <citation type="journal article" date="2020" name="Microorganisms">
        <title>Osmotic Adaptation and Compatible Solute Biosynthesis of Phototrophic Bacteria as Revealed from Genome Analyses.</title>
        <authorList>
            <person name="Imhoff J.F."/>
            <person name="Rahn T."/>
            <person name="Kunzel S."/>
            <person name="Keller A."/>
            <person name="Neulinger S.C."/>
        </authorList>
    </citation>
    <scope>NUCLEOTIDE SEQUENCE [LARGE SCALE GENOMIC DNA]</scope>
    <source>
        <strain evidence="12 13">DSM 15116</strain>
    </source>
</reference>
<comment type="similarity">
    <text evidence="2">Belongs to the cation diffusion facilitator (CDF) transporter (TC 2.A.4) family. FieF subfamily.</text>
</comment>
<dbReference type="NCBIfam" id="TIGR01297">
    <property type="entry name" value="CDF"/>
    <property type="match status" value="1"/>
</dbReference>
<dbReference type="SUPFAM" id="SSF161111">
    <property type="entry name" value="Cation efflux protein transmembrane domain-like"/>
    <property type="match status" value="1"/>
</dbReference>
<dbReference type="PANTHER" id="PTHR43840">
    <property type="entry name" value="MITOCHONDRIAL METAL TRANSPORTER 1-RELATED"/>
    <property type="match status" value="1"/>
</dbReference>
<dbReference type="PANTHER" id="PTHR43840:SF15">
    <property type="entry name" value="MITOCHONDRIAL METAL TRANSPORTER 1-RELATED"/>
    <property type="match status" value="1"/>
</dbReference>